<keyword evidence="5" id="KW-1185">Reference proteome</keyword>
<dbReference type="Pfam" id="PF00496">
    <property type="entry name" value="SBP_bac_5"/>
    <property type="match status" value="1"/>
</dbReference>
<protein>
    <submittedName>
        <fullName evidence="4">ABC transporter substrate-binding protein</fullName>
    </submittedName>
</protein>
<sequence>MDKYLLMLWNSVSSGPVKQEELADVLQLSTKQTTRNLQKWSKEGWLTYTSGRGRGKVSNLHWLKDVGSIFEEQAMQIIDEEAVDVSSKYLLFEWNMESKLRLMNKFRSKFGYVQNTNDTLVVPRKYPFLTMHPLEAADVNSANIVATIFNRLVFVDKEGIVYPELAHSWDTGDTQLRIYLKKDIKFHDGSILTAEDVVECLERLRKHDCFKDLWEPVQKIVVAAPLIIDIHFPRGCSYCLQMLGTMNASIYIENKENVYGTGCFYLEENNDHKTTLVAFKDYYGERPLLDIIEFVQIPIGFEIVYRSSTENQSTFQVESDSGFGLVVMNVNRNSAIQRKEVRDYLHFIIAKYRHKIGEVDHRILPNPHGCLIGHSTKYYIPTVERPSFSEPLIIKLVNYTENTTNWLKDIFEREGVPVNIKWVSFKDNIANKMKNEEADLFFHGEVFEMNQNFSFFYFLRNGFSPLATVLKENKKWSNYLEEYVNTPFEDWTPLNLKVENALIDESIFVPLYYAKRQIPFSVDLMNINIKHFGYVDFSKLWVRPTCD</sequence>
<name>A0ABU8F708_9BACI</name>
<gene>
    <name evidence="4" type="ORF">WAX74_14380</name>
</gene>
<dbReference type="EMBL" id="JBAWSY010000012">
    <property type="protein sequence ID" value="MEI4770808.1"/>
    <property type="molecule type" value="Genomic_DNA"/>
</dbReference>
<dbReference type="PANTHER" id="PTHR30290">
    <property type="entry name" value="PERIPLASMIC BINDING COMPONENT OF ABC TRANSPORTER"/>
    <property type="match status" value="1"/>
</dbReference>
<comment type="caution">
    <text evidence="4">The sequence shown here is derived from an EMBL/GenBank/DDBJ whole genome shotgun (WGS) entry which is preliminary data.</text>
</comment>
<dbReference type="Proteomes" id="UP001364890">
    <property type="component" value="Unassembled WGS sequence"/>
</dbReference>
<accession>A0ABU8F708</accession>
<keyword evidence="1" id="KW-0238">DNA-binding</keyword>
<evidence type="ECO:0000259" key="3">
    <source>
        <dbReference type="Pfam" id="PF12793"/>
    </source>
</evidence>
<dbReference type="PANTHER" id="PTHR30290:SF72">
    <property type="entry name" value="HTH-TYPE TRANSCRIPTIONAL REGULATOR SGRR"/>
    <property type="match status" value="1"/>
</dbReference>
<organism evidence="4 5">
    <name type="scientific">Psychrobacillus mangrovi</name>
    <dbReference type="NCBI Taxonomy" id="3117745"/>
    <lineage>
        <taxon>Bacteria</taxon>
        <taxon>Bacillati</taxon>
        <taxon>Bacillota</taxon>
        <taxon>Bacilli</taxon>
        <taxon>Bacillales</taxon>
        <taxon>Bacillaceae</taxon>
        <taxon>Psychrobacillus</taxon>
    </lineage>
</organism>
<proteinExistence type="predicted"/>
<feature type="domain" description="Transcriptional regulator SgrR N-terminal HTH" evidence="3">
    <location>
        <begin position="17"/>
        <end position="85"/>
    </location>
</feature>
<dbReference type="Gene3D" id="3.40.190.10">
    <property type="entry name" value="Periplasmic binding protein-like II"/>
    <property type="match status" value="1"/>
</dbReference>
<dbReference type="InterPro" id="IPR039424">
    <property type="entry name" value="SBP_5"/>
</dbReference>
<dbReference type="SUPFAM" id="SSF53850">
    <property type="entry name" value="Periplasmic binding protein-like II"/>
    <property type="match status" value="1"/>
</dbReference>
<evidence type="ECO:0000259" key="2">
    <source>
        <dbReference type="Pfam" id="PF00496"/>
    </source>
</evidence>
<dbReference type="InterPro" id="IPR000914">
    <property type="entry name" value="SBP_5_dom"/>
</dbReference>
<dbReference type="Pfam" id="PF12793">
    <property type="entry name" value="SgrR_N"/>
    <property type="match status" value="1"/>
</dbReference>
<feature type="domain" description="Solute-binding protein family 5" evidence="2">
    <location>
        <begin position="161"/>
        <end position="298"/>
    </location>
</feature>
<dbReference type="InterPro" id="IPR025370">
    <property type="entry name" value="SgrR_HTH_N"/>
</dbReference>
<evidence type="ECO:0000256" key="1">
    <source>
        <dbReference type="ARBA" id="ARBA00023125"/>
    </source>
</evidence>
<evidence type="ECO:0000313" key="4">
    <source>
        <dbReference type="EMBL" id="MEI4770808.1"/>
    </source>
</evidence>
<evidence type="ECO:0000313" key="5">
    <source>
        <dbReference type="Proteomes" id="UP001364890"/>
    </source>
</evidence>
<reference evidence="4 5" key="1">
    <citation type="submission" date="2024-01" db="EMBL/GenBank/DDBJ databases">
        <title>Seven novel Bacillus-like species.</title>
        <authorList>
            <person name="Liu G."/>
        </authorList>
    </citation>
    <scope>NUCLEOTIDE SEQUENCE [LARGE SCALE GENOMIC DNA]</scope>
    <source>
        <strain evidence="4 5">FJAT-51614</strain>
    </source>
</reference>
<dbReference type="RefSeq" id="WP_336498374.1">
    <property type="nucleotide sequence ID" value="NZ_JBAWSY010000012.1"/>
</dbReference>